<dbReference type="Proteomes" id="UP001430755">
    <property type="component" value="Unassembled WGS sequence"/>
</dbReference>
<dbReference type="Gene3D" id="1.10.260.40">
    <property type="entry name" value="lambda repressor-like DNA-binding domains"/>
    <property type="match status" value="1"/>
</dbReference>
<organism evidence="3 4">
    <name type="scientific">Adlercreutzia faecimuris</name>
    <dbReference type="NCBI Taxonomy" id="2897341"/>
    <lineage>
        <taxon>Bacteria</taxon>
        <taxon>Bacillati</taxon>
        <taxon>Actinomycetota</taxon>
        <taxon>Coriobacteriia</taxon>
        <taxon>Eggerthellales</taxon>
        <taxon>Eggerthellaceae</taxon>
        <taxon>Adlercreutzia</taxon>
    </lineage>
</organism>
<dbReference type="SUPFAM" id="SSF47413">
    <property type="entry name" value="lambda repressor-like DNA-binding domains"/>
    <property type="match status" value="1"/>
</dbReference>
<gene>
    <name evidence="3" type="ORF">LPT13_06880</name>
</gene>
<evidence type="ECO:0000256" key="1">
    <source>
        <dbReference type="ARBA" id="ARBA00023125"/>
    </source>
</evidence>
<dbReference type="InterPro" id="IPR010982">
    <property type="entry name" value="Lambda_DNA-bd_dom_sf"/>
</dbReference>
<dbReference type="EMBL" id="JAJMLW010000002">
    <property type="protein sequence ID" value="MCI2242071.1"/>
    <property type="molecule type" value="Genomic_DNA"/>
</dbReference>
<dbReference type="PANTHER" id="PTHR46797">
    <property type="entry name" value="HTH-TYPE TRANSCRIPTIONAL REGULATOR"/>
    <property type="match status" value="1"/>
</dbReference>
<name>A0ABS9WIM7_9ACTN</name>
<keyword evidence="4" id="KW-1185">Reference proteome</keyword>
<dbReference type="Pfam" id="PF01381">
    <property type="entry name" value="HTH_3"/>
    <property type="match status" value="1"/>
</dbReference>
<proteinExistence type="predicted"/>
<keyword evidence="1" id="KW-0238">DNA-binding</keyword>
<feature type="domain" description="HTH cro/C1-type" evidence="2">
    <location>
        <begin position="7"/>
        <end position="61"/>
    </location>
</feature>
<evidence type="ECO:0000259" key="2">
    <source>
        <dbReference type="PROSITE" id="PS50943"/>
    </source>
</evidence>
<dbReference type="RefSeq" id="WP_242164925.1">
    <property type="nucleotide sequence ID" value="NZ_JAJMLW010000002.1"/>
</dbReference>
<dbReference type="PANTHER" id="PTHR46797:SF1">
    <property type="entry name" value="METHYLPHOSPHONATE SYNTHASE"/>
    <property type="match status" value="1"/>
</dbReference>
<dbReference type="InterPro" id="IPR050807">
    <property type="entry name" value="TransReg_Diox_bact_type"/>
</dbReference>
<reference evidence="3" key="1">
    <citation type="submission" date="2021-11" db="EMBL/GenBank/DDBJ databases">
        <title>A Novel Adlercreutzia Species, isolated from a Allomyrina dichotoma larva feces.</title>
        <authorList>
            <person name="Suh M.K."/>
        </authorList>
    </citation>
    <scope>NUCLEOTIDE SEQUENCE</scope>
    <source>
        <strain evidence="3">JBNU-10</strain>
    </source>
</reference>
<evidence type="ECO:0000313" key="4">
    <source>
        <dbReference type="Proteomes" id="UP001430755"/>
    </source>
</evidence>
<accession>A0ABS9WIM7</accession>
<dbReference type="InterPro" id="IPR001387">
    <property type="entry name" value="Cro/C1-type_HTH"/>
</dbReference>
<comment type="caution">
    <text evidence="3">The sequence shown here is derived from an EMBL/GenBank/DDBJ whole genome shotgun (WGS) entry which is preliminary data.</text>
</comment>
<dbReference type="CDD" id="cd00093">
    <property type="entry name" value="HTH_XRE"/>
    <property type="match status" value="1"/>
</dbReference>
<evidence type="ECO:0000313" key="3">
    <source>
        <dbReference type="EMBL" id="MCI2242071.1"/>
    </source>
</evidence>
<dbReference type="SMART" id="SM00530">
    <property type="entry name" value="HTH_XRE"/>
    <property type="match status" value="1"/>
</dbReference>
<dbReference type="PROSITE" id="PS50943">
    <property type="entry name" value="HTH_CROC1"/>
    <property type="match status" value="1"/>
</dbReference>
<protein>
    <submittedName>
        <fullName evidence="3">Helix-turn-helix domain-containing protein</fullName>
    </submittedName>
</protein>
<sequence>MSRGERIRRYRKMKGLTQKSLAEKIGLAESAVRNYELGLRDPSQETLAALSEALGVPMSALDDYELSSAREALEALFRLEDAFGLKPVDGETLALDPKAEGAQKLSAALAAWRGALDELEAGEMTQDEYERWRATFE</sequence>